<keyword evidence="3" id="KW-1185">Reference proteome</keyword>
<gene>
    <name evidence="2" type="ORF">NSK_004685</name>
</gene>
<evidence type="ECO:0000313" key="3">
    <source>
        <dbReference type="Proteomes" id="UP000355283"/>
    </source>
</evidence>
<dbReference type="OrthoDB" id="10377728at2759"/>
<dbReference type="AlphaFoldDB" id="A0A4D9CWK1"/>
<name>A0A4D9CWK1_9STRA</name>
<evidence type="ECO:0000256" key="1">
    <source>
        <dbReference type="SAM" id="MobiDB-lite"/>
    </source>
</evidence>
<dbReference type="EMBL" id="SDOX01000021">
    <property type="protein sequence ID" value="TFJ83580.1"/>
    <property type="molecule type" value="Genomic_DNA"/>
</dbReference>
<comment type="caution">
    <text evidence="2">The sequence shown here is derived from an EMBL/GenBank/DDBJ whole genome shotgun (WGS) entry which is preliminary data.</text>
</comment>
<organism evidence="2 3">
    <name type="scientific">Nannochloropsis salina CCMP1776</name>
    <dbReference type="NCBI Taxonomy" id="1027361"/>
    <lineage>
        <taxon>Eukaryota</taxon>
        <taxon>Sar</taxon>
        <taxon>Stramenopiles</taxon>
        <taxon>Ochrophyta</taxon>
        <taxon>Eustigmatophyceae</taxon>
        <taxon>Eustigmatales</taxon>
        <taxon>Monodopsidaceae</taxon>
        <taxon>Microchloropsis</taxon>
        <taxon>Microchloropsis salina</taxon>
    </lineage>
</organism>
<evidence type="ECO:0000313" key="2">
    <source>
        <dbReference type="EMBL" id="TFJ83580.1"/>
    </source>
</evidence>
<reference evidence="2 3" key="1">
    <citation type="submission" date="2019-01" db="EMBL/GenBank/DDBJ databases">
        <title>Nuclear Genome Assembly of the Microalgal Biofuel strain Nannochloropsis salina CCMP1776.</title>
        <authorList>
            <person name="Hovde B."/>
        </authorList>
    </citation>
    <scope>NUCLEOTIDE SEQUENCE [LARGE SCALE GENOMIC DNA]</scope>
    <source>
        <strain evidence="2 3">CCMP1776</strain>
    </source>
</reference>
<proteinExistence type="predicted"/>
<protein>
    <submittedName>
        <fullName evidence="2">Uncharacterized protein</fullName>
    </submittedName>
</protein>
<sequence>MHGRYSYLQAYSSKGKMPAQLPPSLKRRMPGSLARVRRYLGESWGSLQPMDNPPGYDEALGVTANEDKPRRWRSPLEHARTWQRAFKSWQNSFDYDKFTLEGGLGRGLVRGAAGDRADEALKNGWSPEAARVLVDGDEKEVESLVREKLRGCRTELTEEEVKEEVARLRKELRGGRGKLEAMATDRMDLLRITMQEFVSGYKEGRDHSAEEIQAAMTTQIQSFKSLFLEGEWTAETIEENKQKNLRALKEAFDRATGLSEADKKEVEEEATAEEVQATQRQVEEMIRGVGKRVGGAIRGAVEGARAKE</sequence>
<feature type="region of interest" description="Disordered" evidence="1">
    <location>
        <begin position="256"/>
        <end position="277"/>
    </location>
</feature>
<dbReference type="Proteomes" id="UP000355283">
    <property type="component" value="Unassembled WGS sequence"/>
</dbReference>
<accession>A0A4D9CWK1</accession>